<accession>A0ACB7ZVA7</accession>
<reference evidence="1" key="1">
    <citation type="journal article" date="2021" name="New Phytol.">
        <title>Evolutionary innovations through gain and loss of genes in the ectomycorrhizal Boletales.</title>
        <authorList>
            <person name="Wu G."/>
            <person name="Miyauchi S."/>
            <person name="Morin E."/>
            <person name="Kuo A."/>
            <person name="Drula E."/>
            <person name="Varga T."/>
            <person name="Kohler A."/>
            <person name="Feng B."/>
            <person name="Cao Y."/>
            <person name="Lipzen A."/>
            <person name="Daum C."/>
            <person name="Hundley H."/>
            <person name="Pangilinan J."/>
            <person name="Johnson J."/>
            <person name="Barry K."/>
            <person name="LaButti K."/>
            <person name="Ng V."/>
            <person name="Ahrendt S."/>
            <person name="Min B."/>
            <person name="Choi I.G."/>
            <person name="Park H."/>
            <person name="Plett J.M."/>
            <person name="Magnuson J."/>
            <person name="Spatafora J.W."/>
            <person name="Nagy L.G."/>
            <person name="Henrissat B."/>
            <person name="Grigoriev I.V."/>
            <person name="Yang Z.L."/>
            <person name="Xu J."/>
            <person name="Martin F.M."/>
        </authorList>
    </citation>
    <scope>NUCLEOTIDE SEQUENCE</scope>
    <source>
        <strain evidence="1">ATCC 28755</strain>
    </source>
</reference>
<dbReference type="EMBL" id="MU268259">
    <property type="protein sequence ID" value="KAH7905155.1"/>
    <property type="molecule type" value="Genomic_DNA"/>
</dbReference>
<name>A0ACB7ZVA7_9AGAM</name>
<keyword evidence="2" id="KW-1185">Reference proteome</keyword>
<protein>
    <submittedName>
        <fullName evidence="1">Quinon protein alcohol dehydrogenase-like superfamily</fullName>
    </submittedName>
</protein>
<sequence length="576" mass="62605">MSSSVSPKLEEARDQASRFPVKVFKGHTNETRLVASLKDGQRVVSGSNDGTIRIWDVEDVGKHETMTHGLWVRSISISSNEKRLVSGGNGATTMWDIETRAVVWKIDDANASLVAISPDGRLVAATSSRRTGEPGSEIVFLDAESGKHIRWLIHDDDLEESCLGFSPNGTRLAVGSLDGTVRLFDVVTGEMVLPFVAHEGGLVNALLFTHDGQQIITASDDRSIRVWDGATGQEVGEPMRGHTSYILEISLSPDGRRLASAAADRTVRVWDLNTRRQIGEPLQAQHKSLFLVSVAWSSGDGAYVVAGDHKGNVHLWTVPPLEDTGHVAPVSTSLFALHSLALQTAQAPVLDTSGPPRASTSRLRSNSVSSSILNLPAGSPPTPPQSRQLTTGPGEDDNWEYSTNDSFDSVLDLPADGNHRAQKRKRRRRRVAPITSTSSPPISVVPTNVSVDHNYPDLLLAILNTSKPQQSQALSAIINPPHRSPLDQTPNPPVQTTPDAHPVTDSPSLRVGALSRLWRKRRSPSRWTRRKTRKNHAKLHEGQPVQSSPAPNASANDIETQPQPTRATLPHHEVQL</sequence>
<comment type="caution">
    <text evidence="1">The sequence shown here is derived from an EMBL/GenBank/DDBJ whole genome shotgun (WGS) entry which is preliminary data.</text>
</comment>
<evidence type="ECO:0000313" key="1">
    <source>
        <dbReference type="EMBL" id="KAH7905155.1"/>
    </source>
</evidence>
<gene>
    <name evidence="1" type="ORF">BJ138DRAFT_810819</name>
</gene>
<proteinExistence type="predicted"/>
<dbReference type="Proteomes" id="UP000790377">
    <property type="component" value="Unassembled WGS sequence"/>
</dbReference>
<evidence type="ECO:0000313" key="2">
    <source>
        <dbReference type="Proteomes" id="UP000790377"/>
    </source>
</evidence>
<organism evidence="1 2">
    <name type="scientific">Hygrophoropsis aurantiaca</name>
    <dbReference type="NCBI Taxonomy" id="72124"/>
    <lineage>
        <taxon>Eukaryota</taxon>
        <taxon>Fungi</taxon>
        <taxon>Dikarya</taxon>
        <taxon>Basidiomycota</taxon>
        <taxon>Agaricomycotina</taxon>
        <taxon>Agaricomycetes</taxon>
        <taxon>Agaricomycetidae</taxon>
        <taxon>Boletales</taxon>
        <taxon>Coniophorineae</taxon>
        <taxon>Hygrophoropsidaceae</taxon>
        <taxon>Hygrophoropsis</taxon>
    </lineage>
</organism>